<dbReference type="Proteomes" id="UP001497623">
    <property type="component" value="Unassembled WGS sequence"/>
</dbReference>
<feature type="binding site" evidence="4">
    <location>
        <position position="199"/>
    </location>
    <ligand>
        <name>substrate</name>
    </ligand>
</feature>
<comment type="cofactor">
    <cofactor evidence="5">
        <name>Mg(2+)</name>
        <dbReference type="ChEBI" id="CHEBI:18420"/>
    </cofactor>
    <text evidence="5">Divalent metal ions. Mg(2+) is the most effective.</text>
</comment>
<comment type="caution">
    <text evidence="6">The sequence shown here is derived from an EMBL/GenBank/DDBJ whole genome shotgun (WGS) entry which is preliminary data.</text>
</comment>
<evidence type="ECO:0000256" key="5">
    <source>
        <dbReference type="PIRSR" id="PIRSR000915-3"/>
    </source>
</evidence>
<evidence type="ECO:0000313" key="6">
    <source>
        <dbReference type="EMBL" id="CAL4128232.1"/>
    </source>
</evidence>
<gene>
    <name evidence="6" type="ORF">MNOR_LOCUS25998</name>
</gene>
<dbReference type="AlphaFoldDB" id="A0AAV2RMK0"/>
<feature type="active site" description="Nucleophile" evidence="3">
    <location>
        <position position="35"/>
    </location>
</feature>
<dbReference type="InterPro" id="IPR023214">
    <property type="entry name" value="HAD_sf"/>
</dbReference>
<feature type="binding site" evidence="5">
    <location>
        <position position="256"/>
    </location>
    <ligand>
        <name>Mg(2+)</name>
        <dbReference type="ChEBI" id="CHEBI:18420"/>
    </ligand>
</feature>
<dbReference type="NCBIfam" id="TIGR01460">
    <property type="entry name" value="HAD-SF-IIA"/>
    <property type="match status" value="1"/>
</dbReference>
<feature type="active site" description="Proton donor" evidence="3">
    <location>
        <position position="37"/>
    </location>
</feature>
<dbReference type="Gene3D" id="3.40.50.1000">
    <property type="entry name" value="HAD superfamily/HAD-like"/>
    <property type="match status" value="2"/>
</dbReference>
<dbReference type="InterPro" id="IPR006357">
    <property type="entry name" value="HAD-SF_hydro_IIA"/>
</dbReference>
<sequence length="314" mass="34784">MSDSGLPTDATRLPTLLTKDNINIFLDSFDNILADCDGVLWHGPEVIEGSRETLQYLLECNKRVIYITNDSNHTRQQITEKVNSKGFPGTQEHVMCPAFTLGHYLSAKKFHKKVYVVGSQGVVDELKNFGISSSPIGHDKVTDDDNLSDVMGRYSLDPDVGAVTVGFDLHISLPKLAKATSYASNPECLFLSMAPDENHKEQNNPLVLPGSGAFARCIAVAAQRDPIVIGKPSVHMFQALQEIHQLDPTRTIIVGDRWSDIRFGHNNGLKTLLVLSGFSKLKDLEDAVSETWSYRPHFYINKLGDIMSLMKPDS</sequence>
<dbReference type="GO" id="GO:0005737">
    <property type="term" value="C:cytoplasm"/>
    <property type="evidence" value="ECO:0007669"/>
    <property type="project" value="TreeGrafter"/>
</dbReference>
<evidence type="ECO:0000256" key="3">
    <source>
        <dbReference type="PIRSR" id="PIRSR000915-1"/>
    </source>
</evidence>
<evidence type="ECO:0000256" key="4">
    <source>
        <dbReference type="PIRSR" id="PIRSR000915-2"/>
    </source>
</evidence>
<evidence type="ECO:0000256" key="2">
    <source>
        <dbReference type="PIRNR" id="PIRNR000915"/>
    </source>
</evidence>
<dbReference type="EMBL" id="CAXKWB010025468">
    <property type="protein sequence ID" value="CAL4128232.1"/>
    <property type="molecule type" value="Genomic_DNA"/>
</dbReference>
<feature type="binding site" evidence="5">
    <location>
        <position position="37"/>
    </location>
    <ligand>
        <name>Mg(2+)</name>
        <dbReference type="ChEBI" id="CHEBI:18420"/>
    </ligand>
</feature>
<comment type="similarity">
    <text evidence="2">Belongs to the HAD-like hydrolase superfamily.</text>
</comment>
<evidence type="ECO:0008006" key="8">
    <source>
        <dbReference type="Google" id="ProtNLM"/>
    </source>
</evidence>
<dbReference type="InterPro" id="IPR006349">
    <property type="entry name" value="PGP_euk"/>
</dbReference>
<keyword evidence="1 2" id="KW-0378">Hydrolase</keyword>
<organism evidence="6 7">
    <name type="scientific">Meganyctiphanes norvegica</name>
    <name type="common">Northern krill</name>
    <name type="synonym">Thysanopoda norvegica</name>
    <dbReference type="NCBI Taxonomy" id="48144"/>
    <lineage>
        <taxon>Eukaryota</taxon>
        <taxon>Metazoa</taxon>
        <taxon>Ecdysozoa</taxon>
        <taxon>Arthropoda</taxon>
        <taxon>Crustacea</taxon>
        <taxon>Multicrustacea</taxon>
        <taxon>Malacostraca</taxon>
        <taxon>Eumalacostraca</taxon>
        <taxon>Eucarida</taxon>
        <taxon>Euphausiacea</taxon>
        <taxon>Euphausiidae</taxon>
        <taxon>Meganyctiphanes</taxon>
    </lineage>
</organism>
<feature type="binding site" evidence="4">
    <location>
        <position position="231"/>
    </location>
    <ligand>
        <name>substrate</name>
    </ligand>
</feature>
<keyword evidence="7" id="KW-1185">Reference proteome</keyword>
<keyword evidence="5" id="KW-0460">Magnesium</keyword>
<reference evidence="6 7" key="1">
    <citation type="submission" date="2024-05" db="EMBL/GenBank/DDBJ databases">
        <authorList>
            <person name="Wallberg A."/>
        </authorList>
    </citation>
    <scope>NUCLEOTIDE SEQUENCE [LARGE SCALE GENOMIC DNA]</scope>
</reference>
<dbReference type="Pfam" id="PF13344">
    <property type="entry name" value="Hydrolase_6"/>
    <property type="match status" value="1"/>
</dbReference>
<dbReference type="PIRSF" id="PIRSF000915">
    <property type="entry name" value="PGP-type_phosphatase"/>
    <property type="match status" value="1"/>
</dbReference>
<dbReference type="PANTHER" id="PTHR19288">
    <property type="entry name" value="4-NITROPHENYLPHOSPHATASE-RELATED"/>
    <property type="match status" value="1"/>
</dbReference>
<name>A0AAV2RMK0_MEGNR</name>
<evidence type="ECO:0000313" key="7">
    <source>
        <dbReference type="Proteomes" id="UP001497623"/>
    </source>
</evidence>
<dbReference type="NCBIfam" id="TIGR01452">
    <property type="entry name" value="PGP_euk"/>
    <property type="match status" value="1"/>
</dbReference>
<feature type="binding site" evidence="5">
    <location>
        <position position="35"/>
    </location>
    <ligand>
        <name>Mg(2+)</name>
        <dbReference type="ChEBI" id="CHEBI:18420"/>
    </ligand>
</feature>
<dbReference type="GO" id="GO:0046872">
    <property type="term" value="F:metal ion binding"/>
    <property type="evidence" value="ECO:0007669"/>
    <property type="project" value="UniProtKB-KW"/>
</dbReference>
<proteinExistence type="inferred from homology"/>
<dbReference type="Pfam" id="PF13242">
    <property type="entry name" value="Hydrolase_like"/>
    <property type="match status" value="1"/>
</dbReference>
<dbReference type="GO" id="GO:0016791">
    <property type="term" value="F:phosphatase activity"/>
    <property type="evidence" value="ECO:0007669"/>
    <property type="project" value="InterPro"/>
</dbReference>
<evidence type="ECO:0000256" key="1">
    <source>
        <dbReference type="ARBA" id="ARBA00022801"/>
    </source>
</evidence>
<dbReference type="SUPFAM" id="SSF56784">
    <property type="entry name" value="HAD-like"/>
    <property type="match status" value="1"/>
</dbReference>
<accession>A0AAV2RMK0</accession>
<dbReference type="InterPro" id="IPR036412">
    <property type="entry name" value="HAD-like_sf"/>
</dbReference>
<dbReference type="PANTHER" id="PTHR19288:SF93">
    <property type="entry name" value="FI11325P-RELATED"/>
    <property type="match status" value="1"/>
</dbReference>
<keyword evidence="5" id="KW-0479">Metal-binding</keyword>
<protein>
    <recommendedName>
        <fullName evidence="8">4-nitrophenylphosphatase</fullName>
    </recommendedName>
</protein>